<dbReference type="AlphaFoldDB" id="A0A1G2G0T2"/>
<comment type="caution">
    <text evidence="2">The sequence shown here is derived from an EMBL/GenBank/DDBJ whole genome shotgun (WGS) entry which is preliminary data.</text>
</comment>
<keyword evidence="1" id="KW-0175">Coiled coil</keyword>
<evidence type="ECO:0000256" key="1">
    <source>
        <dbReference type="SAM" id="Coils"/>
    </source>
</evidence>
<evidence type="ECO:0000313" key="3">
    <source>
        <dbReference type="Proteomes" id="UP000177480"/>
    </source>
</evidence>
<gene>
    <name evidence="2" type="ORF">A2719_01280</name>
</gene>
<proteinExistence type="predicted"/>
<organism evidence="2 3">
    <name type="scientific">Candidatus Ryanbacteria bacterium RIFCSPHIGHO2_01_FULL_45_22</name>
    <dbReference type="NCBI Taxonomy" id="1802114"/>
    <lineage>
        <taxon>Bacteria</taxon>
        <taxon>Candidatus Ryaniibacteriota</taxon>
    </lineage>
</organism>
<accession>A0A1G2G0T2</accession>
<name>A0A1G2G0T2_9BACT</name>
<sequence length="359" mass="42112">MSEIIRINPAEIGKEKREKEIEELKNFPEGIRGLFDKLPDAIKDKIFPRVAQSESMSSLEKRERILEEIVAGFDTKTREEFMARCLSELFDSGKFKDALETIGEDDLKQEIGRLLNLLWQNRGKRDDIQLFNQEYYDSFFQARGTIMEKVQAKKTEIEKLNASIATTIKQKRLTERKRDELRALEVELNTLIDELKKYDERHDNSNLDRTYFRDVASRQRKEREWTKATALTSEYLDPAEFATVMAEQLDRTFHREASIVRDPKKKWFGRTLPEHVIERAKKVVHSVGEAIEEWNATHKNDGSFKKSSEAKSEERQAKVINYLVSLMDSYQSGREQKRTDKEMTYTIRQMEVSLNILGK</sequence>
<reference evidence="2 3" key="1">
    <citation type="journal article" date="2016" name="Nat. Commun.">
        <title>Thousands of microbial genomes shed light on interconnected biogeochemical processes in an aquifer system.</title>
        <authorList>
            <person name="Anantharaman K."/>
            <person name="Brown C.T."/>
            <person name="Hug L.A."/>
            <person name="Sharon I."/>
            <person name="Castelle C.J."/>
            <person name="Probst A.J."/>
            <person name="Thomas B.C."/>
            <person name="Singh A."/>
            <person name="Wilkins M.J."/>
            <person name="Karaoz U."/>
            <person name="Brodie E.L."/>
            <person name="Williams K.H."/>
            <person name="Hubbard S.S."/>
            <person name="Banfield J.F."/>
        </authorList>
    </citation>
    <scope>NUCLEOTIDE SEQUENCE [LARGE SCALE GENOMIC DNA]</scope>
</reference>
<protein>
    <submittedName>
        <fullName evidence="2">Uncharacterized protein</fullName>
    </submittedName>
</protein>
<feature type="coiled-coil region" evidence="1">
    <location>
        <begin position="174"/>
        <end position="201"/>
    </location>
</feature>
<dbReference type="EMBL" id="MHNK01000011">
    <property type="protein sequence ID" value="OGZ43707.1"/>
    <property type="molecule type" value="Genomic_DNA"/>
</dbReference>
<evidence type="ECO:0000313" key="2">
    <source>
        <dbReference type="EMBL" id="OGZ43707.1"/>
    </source>
</evidence>
<dbReference type="Proteomes" id="UP000177480">
    <property type="component" value="Unassembled WGS sequence"/>
</dbReference>